<dbReference type="EMBL" id="JACJPW010000026">
    <property type="protein sequence ID" value="MBD2181804.1"/>
    <property type="molecule type" value="Genomic_DNA"/>
</dbReference>
<evidence type="ECO:0000256" key="1">
    <source>
        <dbReference type="ARBA" id="ARBA00023108"/>
    </source>
</evidence>
<gene>
    <name evidence="5" type="ORF">H6G03_11910</name>
</gene>
<dbReference type="GO" id="GO:0007623">
    <property type="term" value="P:circadian rhythm"/>
    <property type="evidence" value="ECO:0007669"/>
    <property type="project" value="InterPro"/>
</dbReference>
<feature type="domain" description="KaiA N-terminal" evidence="3">
    <location>
        <begin position="32"/>
        <end position="221"/>
    </location>
</feature>
<dbReference type="PROSITE" id="PS51431">
    <property type="entry name" value="KAIA_C"/>
    <property type="match status" value="1"/>
</dbReference>
<organism evidence="5 6">
    <name type="scientific">Aerosakkonema funiforme FACHB-1375</name>
    <dbReference type="NCBI Taxonomy" id="2949571"/>
    <lineage>
        <taxon>Bacteria</taxon>
        <taxon>Bacillati</taxon>
        <taxon>Cyanobacteriota</taxon>
        <taxon>Cyanophyceae</taxon>
        <taxon>Oscillatoriophycideae</taxon>
        <taxon>Aerosakkonematales</taxon>
        <taxon>Aerosakkonemataceae</taxon>
        <taxon>Aerosakkonema</taxon>
    </lineage>
</organism>
<dbReference type="Gene3D" id="1.10.1240.30">
    <property type="entry name" value="KaiA/RbsU domain"/>
    <property type="match status" value="1"/>
</dbReference>
<dbReference type="RefSeq" id="WP_190464614.1">
    <property type="nucleotide sequence ID" value="NZ_JACJPW010000026.1"/>
</dbReference>
<dbReference type="InterPro" id="IPR017944">
    <property type="entry name" value="KaiA/RbsU_helical_domain_sf"/>
</dbReference>
<sequence>MLSIVLSPLQDVCPGGEAIIQRVDPLTSKKHVRSQLSICTFLPSEQLAQSLEPFLSGERYVLSEFQSKEAFLSFVTQRQQQIDCLILEDVPEMLTVVEQLHEQGTLLPSVILKADIEEVRLSPTSGDEIRKSTLPAEKSGKTSAEFTPEGIVSFYDAAAIEVSLSEMDRIADRIEQAIARFLELSSQAPLCETFSWGENIAKQNFLLSQQQRLAEKLRERLGYLGVYYKRNPKHFFRNFSVSKKQEFLAQLKYDYRQIVLNYFVQDANLNQKIDEFVNTAFFSDIPVTHIVEIHMELMDDLSKQLKLEGRNDEVLLDYRLTLIDVIAHLCEMYRRSLPRES</sequence>
<accession>A0A926VDD6</accession>
<evidence type="ECO:0000259" key="3">
    <source>
        <dbReference type="PROSITE" id="PS51430"/>
    </source>
</evidence>
<proteinExistence type="predicted"/>
<dbReference type="SUPFAM" id="SSF101215">
    <property type="entry name" value="KaiA/RbsU domain"/>
    <property type="match status" value="1"/>
</dbReference>
<dbReference type="AlphaFoldDB" id="A0A926VDD6"/>
<comment type="caution">
    <text evidence="5">The sequence shown here is derived from an EMBL/GenBank/DDBJ whole genome shotgun (WGS) entry which is preliminary data.</text>
</comment>
<keyword evidence="6" id="KW-1185">Reference proteome</keyword>
<evidence type="ECO:0000259" key="4">
    <source>
        <dbReference type="PROSITE" id="PS51431"/>
    </source>
</evidence>
<dbReference type="SUPFAM" id="SSF52172">
    <property type="entry name" value="CheY-like"/>
    <property type="match status" value="1"/>
</dbReference>
<reference evidence="5" key="2">
    <citation type="submission" date="2020-08" db="EMBL/GenBank/DDBJ databases">
        <authorList>
            <person name="Chen M."/>
            <person name="Teng W."/>
            <person name="Zhao L."/>
            <person name="Hu C."/>
            <person name="Zhou Y."/>
            <person name="Han B."/>
            <person name="Song L."/>
            <person name="Shu W."/>
        </authorList>
    </citation>
    <scope>NUCLEOTIDE SEQUENCE</scope>
    <source>
        <strain evidence="5">FACHB-1375</strain>
    </source>
</reference>
<dbReference type="InterPro" id="IPR020844">
    <property type="entry name" value="Circadian_clock_KaiA_N"/>
</dbReference>
<name>A0A926VDD6_9CYAN</name>
<evidence type="ECO:0000256" key="2">
    <source>
        <dbReference type="ARBA" id="ARBA00034852"/>
    </source>
</evidence>
<dbReference type="InterPro" id="IPR011006">
    <property type="entry name" value="CheY-like_superfamily"/>
</dbReference>
<dbReference type="Gene3D" id="3.40.50.2300">
    <property type="match status" value="1"/>
</dbReference>
<dbReference type="InterPro" id="IPR020856">
    <property type="entry name" value="Circadian_clock_protein_KaiA_C"/>
</dbReference>
<evidence type="ECO:0000313" key="6">
    <source>
        <dbReference type="Proteomes" id="UP000641646"/>
    </source>
</evidence>
<dbReference type="PROSITE" id="PS51430">
    <property type="entry name" value="KAIA_N"/>
    <property type="match status" value="1"/>
</dbReference>
<dbReference type="Proteomes" id="UP000641646">
    <property type="component" value="Unassembled WGS sequence"/>
</dbReference>
<dbReference type="SMART" id="SM01247">
    <property type="entry name" value="KaiA"/>
    <property type="match status" value="1"/>
</dbReference>
<evidence type="ECO:0000313" key="5">
    <source>
        <dbReference type="EMBL" id="MBD2181804.1"/>
    </source>
</evidence>
<protein>
    <recommendedName>
        <fullName evidence="2">Circadian clock oscillator protein KaiA</fullName>
    </recommendedName>
</protein>
<reference evidence="5" key="1">
    <citation type="journal article" date="2015" name="ISME J.">
        <title>Draft Genome Sequence of Streptomyces incarnatus NRRL8089, which Produces the Nucleoside Antibiotic Sinefungin.</title>
        <authorList>
            <person name="Oshima K."/>
            <person name="Hattori M."/>
            <person name="Shimizu H."/>
            <person name="Fukuda K."/>
            <person name="Nemoto M."/>
            <person name="Inagaki K."/>
            <person name="Tamura T."/>
        </authorList>
    </citation>
    <scope>NUCLEOTIDE SEQUENCE</scope>
    <source>
        <strain evidence="5">FACHB-1375</strain>
    </source>
</reference>
<keyword evidence="1" id="KW-0090">Biological rhythms</keyword>
<feature type="domain" description="KaiA C-terminal" evidence="4">
    <location>
        <begin position="231"/>
        <end position="339"/>
    </location>
</feature>
<dbReference type="InterPro" id="IPR011648">
    <property type="entry name" value="Circadian_clock_KaiA"/>
</dbReference>
<dbReference type="Pfam" id="PF21714">
    <property type="entry name" value="KaiA_N"/>
    <property type="match status" value="1"/>
</dbReference>
<dbReference type="Pfam" id="PF07688">
    <property type="entry name" value="KaiA"/>
    <property type="match status" value="1"/>
</dbReference>